<comment type="caution">
    <text evidence="2">The sequence shown here is derived from an EMBL/GenBank/DDBJ whole genome shotgun (WGS) entry which is preliminary data.</text>
</comment>
<dbReference type="SUPFAM" id="SSF47413">
    <property type="entry name" value="lambda repressor-like DNA-binding domains"/>
    <property type="match status" value="1"/>
</dbReference>
<sequence>MVDAGMAYRQIAGVPQSEIERKLAGALGRRLAGLREERGLTQEALAEASGISRNHYQLLESGISNRKTKRPANPRLSTLVALSDALGMSAAELVAEVLSERD</sequence>
<dbReference type="OrthoDB" id="9814553at2"/>
<proteinExistence type="predicted"/>
<dbReference type="RefSeq" id="WP_082761789.1">
    <property type="nucleotide sequence ID" value="NZ_LSKA01000106.1"/>
</dbReference>
<organism evidence="2 3">
    <name type="scientific">Mycolicibacterium mucogenicum</name>
    <name type="common">Mycobacterium mucogenicum</name>
    <dbReference type="NCBI Taxonomy" id="56689"/>
    <lineage>
        <taxon>Bacteria</taxon>
        <taxon>Bacillati</taxon>
        <taxon>Actinomycetota</taxon>
        <taxon>Actinomycetes</taxon>
        <taxon>Mycobacteriales</taxon>
        <taxon>Mycobacteriaceae</taxon>
        <taxon>Mycolicibacterium</taxon>
    </lineage>
</organism>
<accession>A0A4V3AWQ0</accession>
<feature type="domain" description="HTH cro/C1-type" evidence="1">
    <location>
        <begin position="31"/>
        <end position="93"/>
    </location>
</feature>
<evidence type="ECO:0000313" key="2">
    <source>
        <dbReference type="EMBL" id="TDK91733.1"/>
    </source>
</evidence>
<dbReference type="AlphaFoldDB" id="A0A4V3AWQ0"/>
<gene>
    <name evidence="2" type="ORF">EUA03_05715</name>
</gene>
<dbReference type="Pfam" id="PF13560">
    <property type="entry name" value="HTH_31"/>
    <property type="match status" value="1"/>
</dbReference>
<dbReference type="EMBL" id="SDLO01000004">
    <property type="protein sequence ID" value="TDK91733.1"/>
    <property type="molecule type" value="Genomic_DNA"/>
</dbReference>
<dbReference type="PROSITE" id="PS50943">
    <property type="entry name" value="HTH_CROC1"/>
    <property type="match status" value="1"/>
</dbReference>
<dbReference type="Proteomes" id="UP000294929">
    <property type="component" value="Unassembled WGS sequence"/>
</dbReference>
<dbReference type="InterPro" id="IPR001387">
    <property type="entry name" value="Cro/C1-type_HTH"/>
</dbReference>
<dbReference type="SMART" id="SM00530">
    <property type="entry name" value="HTH_XRE"/>
    <property type="match status" value="1"/>
</dbReference>
<evidence type="ECO:0000259" key="1">
    <source>
        <dbReference type="PROSITE" id="PS50943"/>
    </source>
</evidence>
<dbReference type="CDD" id="cd00093">
    <property type="entry name" value="HTH_XRE"/>
    <property type="match status" value="1"/>
</dbReference>
<name>A0A4V3AWQ0_MYCMU</name>
<evidence type="ECO:0000313" key="3">
    <source>
        <dbReference type="Proteomes" id="UP000294929"/>
    </source>
</evidence>
<dbReference type="InterPro" id="IPR010982">
    <property type="entry name" value="Lambda_DNA-bd_dom_sf"/>
</dbReference>
<dbReference type="GO" id="GO:0003677">
    <property type="term" value="F:DNA binding"/>
    <property type="evidence" value="ECO:0007669"/>
    <property type="project" value="InterPro"/>
</dbReference>
<reference evidence="2 3" key="1">
    <citation type="submission" date="2019-01" db="EMBL/GenBank/DDBJ databases">
        <title>High-quality-draft genome sequences of five non-tuberculosis mycobacteriaceae isolated from a nosocomial environment.</title>
        <authorList>
            <person name="Tiago I."/>
            <person name="Alarico S."/>
            <person name="Pereira S.G."/>
            <person name="Coelho C."/>
            <person name="Maranha A."/>
            <person name="Empadinhas N."/>
        </authorList>
    </citation>
    <scope>NUCLEOTIDE SEQUENCE [LARGE SCALE GENOMIC DNA]</scope>
    <source>
        <strain evidence="2 3">24AIII</strain>
    </source>
</reference>
<protein>
    <submittedName>
        <fullName evidence="2">XRE family transcriptional regulator</fullName>
    </submittedName>
</protein>
<dbReference type="Gene3D" id="1.10.260.40">
    <property type="entry name" value="lambda repressor-like DNA-binding domains"/>
    <property type="match status" value="1"/>
</dbReference>